<proteinExistence type="predicted"/>
<feature type="compositionally biased region" description="Low complexity" evidence="1">
    <location>
        <begin position="25"/>
        <end position="37"/>
    </location>
</feature>
<organism evidence="2 3">
    <name type="scientific">Paraburkholderia tropica</name>
    <dbReference type="NCBI Taxonomy" id="92647"/>
    <lineage>
        <taxon>Bacteria</taxon>
        <taxon>Pseudomonadati</taxon>
        <taxon>Pseudomonadota</taxon>
        <taxon>Betaproteobacteria</taxon>
        <taxon>Burkholderiales</taxon>
        <taxon>Burkholderiaceae</taxon>
        <taxon>Paraburkholderia</taxon>
    </lineage>
</organism>
<feature type="compositionally biased region" description="Polar residues" evidence="1">
    <location>
        <begin position="44"/>
        <end position="58"/>
    </location>
</feature>
<evidence type="ECO:0000313" key="2">
    <source>
        <dbReference type="EMBL" id="SEJ21868.1"/>
    </source>
</evidence>
<feature type="compositionally biased region" description="Acidic residues" evidence="1">
    <location>
        <begin position="76"/>
        <end position="90"/>
    </location>
</feature>
<reference evidence="2 3" key="1">
    <citation type="submission" date="2016-10" db="EMBL/GenBank/DDBJ databases">
        <authorList>
            <person name="Varghese N."/>
            <person name="Submissions S."/>
        </authorList>
    </citation>
    <scope>NUCLEOTIDE SEQUENCE [LARGE SCALE GENOMIC DNA]</scope>
    <source>
        <strain evidence="2 3">LMG 22274</strain>
    </source>
</reference>
<feature type="region of interest" description="Disordered" evidence="1">
    <location>
        <begin position="1"/>
        <end position="136"/>
    </location>
</feature>
<sequence length="177" mass="17355">MQLGGTTSFSGGGATTQRFNDGADDAAAAQAAQAAQATPDVKASASTGSTDDAVTSQDDAVRISPRGYAAAANDDSIADDGNDINVDDSGDSATADASADGADGSETGIDSTDGAQTDGSTDGSGDTAPNAQPVKSLVYGAFGLERPDQAPDPNQAYSTGRWIAAAITVGGIVSLFI</sequence>
<dbReference type="RefSeq" id="WP_065060910.1">
    <property type="nucleotide sequence ID" value="NZ_CADFGN010000001.1"/>
</dbReference>
<accession>A0A1A5XCJ5</accession>
<dbReference type="Proteomes" id="UP000183529">
    <property type="component" value="Unassembled WGS sequence"/>
</dbReference>
<protein>
    <submittedName>
        <fullName evidence="2">Uncharacterized protein</fullName>
    </submittedName>
</protein>
<comment type="caution">
    <text evidence="2">The sequence shown here is derived from an EMBL/GenBank/DDBJ whole genome shotgun (WGS) entry which is preliminary data.</text>
</comment>
<evidence type="ECO:0000256" key="1">
    <source>
        <dbReference type="SAM" id="MobiDB-lite"/>
    </source>
</evidence>
<evidence type="ECO:0000313" key="3">
    <source>
        <dbReference type="Proteomes" id="UP000183529"/>
    </source>
</evidence>
<dbReference type="EMBL" id="FNZM01000003">
    <property type="protein sequence ID" value="SEJ21868.1"/>
    <property type="molecule type" value="Genomic_DNA"/>
</dbReference>
<feature type="compositionally biased region" description="Low complexity" evidence="1">
    <location>
        <begin position="91"/>
        <end position="105"/>
    </location>
</feature>
<dbReference type="AlphaFoldDB" id="A0A1A5XCJ5"/>
<name>A0A1A5XCJ5_9BURK</name>
<gene>
    <name evidence="2" type="ORF">SAMN05216550_103201</name>
</gene>
<feature type="compositionally biased region" description="Polar residues" evidence="1">
    <location>
        <begin position="108"/>
        <end position="130"/>
    </location>
</feature>